<feature type="region of interest" description="Disordered" evidence="1">
    <location>
        <begin position="121"/>
        <end position="140"/>
    </location>
</feature>
<dbReference type="PANTHER" id="PTHR37471:SF1">
    <property type="entry name" value="AB HYDROLASE-1 DOMAIN-CONTAINING PROTEIN"/>
    <property type="match status" value="1"/>
</dbReference>
<dbReference type="SUPFAM" id="SSF53474">
    <property type="entry name" value="alpha/beta-Hydrolases"/>
    <property type="match status" value="1"/>
</dbReference>
<evidence type="ECO:0000313" key="3">
    <source>
        <dbReference type="EMBL" id="KNE92800.1"/>
    </source>
</evidence>
<dbReference type="AlphaFoldDB" id="A0A0L0V0J0"/>
<sequence>MSLLFNAPALAVDVGITVLHGFIGSCWLVVIYRTVSLGGQLAILSLPSSFPHYPSLSSASTTNEYWISIGCEILFIISLLEVTFSVYCLYLIRCAQAVPDTPPRPLKLLRDLMIHALGSGLDSDPLPTSPRGSANEKDLDPDLGIAPSTDFLKNPLPFDHPKAKDFRENHSIWFSNCRWEDIYRDNHHEWLCAALLNKSLKQVKEEDKLKSKEDTVMPHMEELLVAYEKRVGAKMPEGYNEYLSDRTIMLFKDPVRVTLRPLTLSYGLAWTSNEIIRHVLKYKGFKLKSSSNRKNGLKYFVRIPDSWKKLPPDQRPPAIIFVHGIGTGFLLYSVLIKYLTFSKWGNERPVMIFVQPHISMEIFSPAFFLPPNESQLTGDVKEAFENLGFYETGVELLAHSNGTVVAGWIIKAFPKLVKRSCLLDPICFALWSVSSTSTNLTFRSYRINPGICLLSTLGKAMFAISIEKLLRFGMAEELGTAYYTRRHFNWPDAVLWPHQVPGFRDPKRFIVILSGKDAILNAGRIRRYLLDGGMTDAFPMPQENSNSSQEHDEPLIQVEIDRQDSRPENGYASSGERIGTGGILFDSESAHGQTLVYGHPYLKAIIGWLEGNGIRLNENLQ</sequence>
<dbReference type="OrthoDB" id="2499850at2759"/>
<gene>
    <name evidence="3" type="ORF">PSTG_13784</name>
</gene>
<protein>
    <recommendedName>
        <fullName evidence="5">AB hydrolase-1 domain-containing protein</fullName>
    </recommendedName>
</protein>
<dbReference type="EMBL" id="AJIL01000153">
    <property type="protein sequence ID" value="KNE92800.1"/>
    <property type="molecule type" value="Genomic_DNA"/>
</dbReference>
<dbReference type="STRING" id="1165861.A0A0L0V0J0"/>
<dbReference type="PANTHER" id="PTHR37471">
    <property type="entry name" value="UNNAMED PRODUCT"/>
    <property type="match status" value="1"/>
</dbReference>
<keyword evidence="2" id="KW-1133">Transmembrane helix</keyword>
<proteinExistence type="predicted"/>
<organism evidence="3 4">
    <name type="scientific">Puccinia striiformis f. sp. tritici PST-78</name>
    <dbReference type="NCBI Taxonomy" id="1165861"/>
    <lineage>
        <taxon>Eukaryota</taxon>
        <taxon>Fungi</taxon>
        <taxon>Dikarya</taxon>
        <taxon>Basidiomycota</taxon>
        <taxon>Pucciniomycotina</taxon>
        <taxon>Pucciniomycetes</taxon>
        <taxon>Pucciniales</taxon>
        <taxon>Pucciniaceae</taxon>
        <taxon>Puccinia</taxon>
    </lineage>
</organism>
<name>A0A0L0V0J0_9BASI</name>
<keyword evidence="4" id="KW-1185">Reference proteome</keyword>
<dbReference type="Gene3D" id="3.40.50.1820">
    <property type="entry name" value="alpha/beta hydrolase"/>
    <property type="match status" value="1"/>
</dbReference>
<reference evidence="4" key="1">
    <citation type="submission" date="2014-03" db="EMBL/GenBank/DDBJ databases">
        <title>The Genome Sequence of Puccinia striiformis f. sp. tritici PST-78.</title>
        <authorList>
            <consortium name="The Broad Institute Genome Sequencing Platform"/>
            <person name="Cuomo C."/>
            <person name="Hulbert S."/>
            <person name="Chen X."/>
            <person name="Walker B."/>
            <person name="Young S.K."/>
            <person name="Zeng Q."/>
            <person name="Gargeya S."/>
            <person name="Fitzgerald M."/>
            <person name="Haas B."/>
            <person name="Abouelleil A."/>
            <person name="Alvarado L."/>
            <person name="Arachchi H.M."/>
            <person name="Berlin A.M."/>
            <person name="Chapman S.B."/>
            <person name="Goldberg J."/>
            <person name="Griggs A."/>
            <person name="Gujja S."/>
            <person name="Hansen M."/>
            <person name="Howarth C."/>
            <person name="Imamovic A."/>
            <person name="Larimer J."/>
            <person name="McCowan C."/>
            <person name="Montmayeur A."/>
            <person name="Murphy C."/>
            <person name="Neiman D."/>
            <person name="Pearson M."/>
            <person name="Priest M."/>
            <person name="Roberts A."/>
            <person name="Saif S."/>
            <person name="Shea T."/>
            <person name="Sisk P."/>
            <person name="Sykes S."/>
            <person name="Wortman J."/>
            <person name="Nusbaum C."/>
            <person name="Birren B."/>
        </authorList>
    </citation>
    <scope>NUCLEOTIDE SEQUENCE [LARGE SCALE GENOMIC DNA]</scope>
    <source>
        <strain evidence="4">race PST-78</strain>
    </source>
</reference>
<feature type="transmembrane region" description="Helical" evidence="2">
    <location>
        <begin position="12"/>
        <end position="32"/>
    </location>
</feature>
<evidence type="ECO:0000256" key="2">
    <source>
        <dbReference type="SAM" id="Phobius"/>
    </source>
</evidence>
<accession>A0A0L0V0J0</accession>
<evidence type="ECO:0008006" key="5">
    <source>
        <dbReference type="Google" id="ProtNLM"/>
    </source>
</evidence>
<keyword evidence="2" id="KW-0472">Membrane</keyword>
<dbReference type="InterPro" id="IPR029058">
    <property type="entry name" value="AB_hydrolase_fold"/>
</dbReference>
<evidence type="ECO:0000313" key="4">
    <source>
        <dbReference type="Proteomes" id="UP000054564"/>
    </source>
</evidence>
<feature type="transmembrane region" description="Helical" evidence="2">
    <location>
        <begin position="65"/>
        <end position="92"/>
    </location>
</feature>
<dbReference type="Proteomes" id="UP000054564">
    <property type="component" value="Unassembled WGS sequence"/>
</dbReference>
<keyword evidence="2" id="KW-0812">Transmembrane</keyword>
<comment type="caution">
    <text evidence="3">The sequence shown here is derived from an EMBL/GenBank/DDBJ whole genome shotgun (WGS) entry which is preliminary data.</text>
</comment>
<evidence type="ECO:0000256" key="1">
    <source>
        <dbReference type="SAM" id="MobiDB-lite"/>
    </source>
</evidence>